<feature type="transmembrane region" description="Helical" evidence="1">
    <location>
        <begin position="20"/>
        <end position="39"/>
    </location>
</feature>
<keyword evidence="1" id="KW-0472">Membrane</keyword>
<keyword evidence="1" id="KW-0812">Transmembrane</keyword>
<name>A0A6C0JY19_9ZZZZ</name>
<protein>
    <submittedName>
        <fullName evidence="2">Uncharacterized protein</fullName>
    </submittedName>
</protein>
<sequence>MIFYSIYIHPNSFYSINSMEDILCITFAALFISLLCVVLRRDTEPFQNITNQTKTLFNTHRRVMRHSFNETYSNFINQFKRNIRLSGY</sequence>
<dbReference type="AlphaFoldDB" id="A0A6C0JY19"/>
<dbReference type="EMBL" id="MN740706">
    <property type="protein sequence ID" value="QHU09267.1"/>
    <property type="molecule type" value="Genomic_DNA"/>
</dbReference>
<organism evidence="2">
    <name type="scientific">viral metagenome</name>
    <dbReference type="NCBI Taxonomy" id="1070528"/>
    <lineage>
        <taxon>unclassified sequences</taxon>
        <taxon>metagenomes</taxon>
        <taxon>organismal metagenomes</taxon>
    </lineage>
</organism>
<proteinExistence type="predicted"/>
<keyword evidence="1" id="KW-1133">Transmembrane helix</keyword>
<evidence type="ECO:0000256" key="1">
    <source>
        <dbReference type="SAM" id="Phobius"/>
    </source>
</evidence>
<reference evidence="2" key="1">
    <citation type="journal article" date="2020" name="Nature">
        <title>Giant virus diversity and host interactions through global metagenomics.</title>
        <authorList>
            <person name="Schulz F."/>
            <person name="Roux S."/>
            <person name="Paez-Espino D."/>
            <person name="Jungbluth S."/>
            <person name="Walsh D.A."/>
            <person name="Denef V.J."/>
            <person name="McMahon K.D."/>
            <person name="Konstantinidis K.T."/>
            <person name="Eloe-Fadrosh E.A."/>
            <person name="Kyrpides N.C."/>
            <person name="Woyke T."/>
        </authorList>
    </citation>
    <scope>NUCLEOTIDE SEQUENCE</scope>
    <source>
        <strain evidence="2">GVMAG-S-1074260-58</strain>
    </source>
</reference>
<accession>A0A6C0JY19</accession>
<evidence type="ECO:0000313" key="2">
    <source>
        <dbReference type="EMBL" id="QHU09267.1"/>
    </source>
</evidence>